<evidence type="ECO:0000256" key="2">
    <source>
        <dbReference type="ARBA" id="ARBA00022448"/>
    </source>
</evidence>
<evidence type="ECO:0000259" key="13">
    <source>
        <dbReference type="Pfam" id="PF01292"/>
    </source>
</evidence>
<evidence type="ECO:0000256" key="7">
    <source>
        <dbReference type="ARBA" id="ARBA00022982"/>
    </source>
</evidence>
<dbReference type="Pfam" id="PF01292">
    <property type="entry name" value="Ni_hydr_CYTB"/>
    <property type="match status" value="1"/>
</dbReference>
<evidence type="ECO:0000256" key="8">
    <source>
        <dbReference type="ARBA" id="ARBA00022989"/>
    </source>
</evidence>
<evidence type="ECO:0000256" key="11">
    <source>
        <dbReference type="ARBA" id="ARBA00037975"/>
    </source>
</evidence>
<feature type="transmembrane region" description="Helical" evidence="12">
    <location>
        <begin position="147"/>
        <end position="168"/>
    </location>
</feature>
<dbReference type="SUPFAM" id="SSF81342">
    <property type="entry name" value="Transmembrane di-heme cytochromes"/>
    <property type="match status" value="1"/>
</dbReference>
<dbReference type="InterPro" id="IPR016174">
    <property type="entry name" value="Di-haem_cyt_TM"/>
</dbReference>
<sequence length="188" mass="21161">MQLLNTPQRYGVIAKTLHWLVVAVFLFQYIVATMMLNTRPEETTLGFSQGTLYNWHKSMGLVGLLLATIRLTWRKLTPLPEWAACLSAGERRYCHWVETMLYTGMIVMPISGYLYVMAGGYGVHLFSSVHLADPVGKNELLAVAAKWTHIVAAYVIVAAIAGHVGLVLKHQLIRKNRLLQRMLPFGRP</sequence>
<keyword evidence="4" id="KW-0349">Heme</keyword>
<keyword evidence="6" id="KW-0479">Metal-binding</keyword>
<comment type="similarity">
    <text evidence="11">Belongs to the cytochrome b561 family.</text>
</comment>
<feature type="transmembrane region" description="Helical" evidence="12">
    <location>
        <begin position="101"/>
        <end position="127"/>
    </location>
</feature>
<evidence type="ECO:0000256" key="3">
    <source>
        <dbReference type="ARBA" id="ARBA00022475"/>
    </source>
</evidence>
<keyword evidence="5 12" id="KW-0812">Transmembrane</keyword>
<name>A0A380TBE7_9ZZZZ</name>
<keyword evidence="9" id="KW-0408">Iron</keyword>
<comment type="subcellular location">
    <subcellularLocation>
        <location evidence="1">Cell membrane</location>
        <topology evidence="1">Multi-pass membrane protein</topology>
    </subcellularLocation>
</comment>
<dbReference type="GO" id="GO:0020037">
    <property type="term" value="F:heme binding"/>
    <property type="evidence" value="ECO:0007669"/>
    <property type="project" value="TreeGrafter"/>
</dbReference>
<proteinExistence type="inferred from homology"/>
<evidence type="ECO:0000256" key="9">
    <source>
        <dbReference type="ARBA" id="ARBA00023004"/>
    </source>
</evidence>
<evidence type="ECO:0000313" key="14">
    <source>
        <dbReference type="EMBL" id="SUS05713.1"/>
    </source>
</evidence>
<dbReference type="PANTHER" id="PTHR30529:SF1">
    <property type="entry name" value="CYTOCHROME B561 HOMOLOG 2"/>
    <property type="match status" value="1"/>
</dbReference>
<dbReference type="InterPro" id="IPR011577">
    <property type="entry name" value="Cyt_b561_bac/Ni-Hgenase"/>
</dbReference>
<organism evidence="14">
    <name type="scientific">metagenome</name>
    <dbReference type="NCBI Taxonomy" id="256318"/>
    <lineage>
        <taxon>unclassified sequences</taxon>
        <taxon>metagenomes</taxon>
    </lineage>
</organism>
<evidence type="ECO:0000256" key="6">
    <source>
        <dbReference type="ARBA" id="ARBA00022723"/>
    </source>
</evidence>
<reference evidence="14" key="1">
    <citation type="submission" date="2018-07" db="EMBL/GenBank/DDBJ databases">
        <authorList>
            <person name="Quirk P.G."/>
            <person name="Krulwich T.A."/>
        </authorList>
    </citation>
    <scope>NUCLEOTIDE SEQUENCE</scope>
</reference>
<dbReference type="GO" id="GO:0022904">
    <property type="term" value="P:respiratory electron transport chain"/>
    <property type="evidence" value="ECO:0007669"/>
    <property type="project" value="InterPro"/>
</dbReference>
<feature type="domain" description="Cytochrome b561 bacterial/Ni-hydrogenase" evidence="13">
    <location>
        <begin position="9"/>
        <end position="184"/>
    </location>
</feature>
<protein>
    <submittedName>
        <fullName evidence="14">Cytochrome B561</fullName>
    </submittedName>
</protein>
<evidence type="ECO:0000256" key="1">
    <source>
        <dbReference type="ARBA" id="ARBA00004651"/>
    </source>
</evidence>
<dbReference type="InterPro" id="IPR052168">
    <property type="entry name" value="Cytochrome_b561_oxidase"/>
</dbReference>
<gene>
    <name evidence="14" type="ORF">DF3PB_2050008</name>
</gene>
<evidence type="ECO:0000256" key="10">
    <source>
        <dbReference type="ARBA" id="ARBA00023136"/>
    </source>
</evidence>
<evidence type="ECO:0000256" key="5">
    <source>
        <dbReference type="ARBA" id="ARBA00022692"/>
    </source>
</evidence>
<dbReference type="EMBL" id="UIDG01000119">
    <property type="protein sequence ID" value="SUS05713.1"/>
    <property type="molecule type" value="Genomic_DNA"/>
</dbReference>
<dbReference type="GO" id="GO:0046872">
    <property type="term" value="F:metal ion binding"/>
    <property type="evidence" value="ECO:0007669"/>
    <property type="project" value="UniProtKB-KW"/>
</dbReference>
<dbReference type="GO" id="GO:0009055">
    <property type="term" value="F:electron transfer activity"/>
    <property type="evidence" value="ECO:0007669"/>
    <property type="project" value="InterPro"/>
</dbReference>
<evidence type="ECO:0000256" key="4">
    <source>
        <dbReference type="ARBA" id="ARBA00022617"/>
    </source>
</evidence>
<keyword evidence="3" id="KW-1003">Cell membrane</keyword>
<feature type="transmembrane region" description="Helical" evidence="12">
    <location>
        <begin position="12"/>
        <end position="35"/>
    </location>
</feature>
<evidence type="ECO:0000256" key="12">
    <source>
        <dbReference type="SAM" id="Phobius"/>
    </source>
</evidence>
<accession>A0A380TBE7</accession>
<dbReference type="AlphaFoldDB" id="A0A380TBE7"/>
<keyword evidence="10 12" id="KW-0472">Membrane</keyword>
<dbReference type="PANTHER" id="PTHR30529">
    <property type="entry name" value="CYTOCHROME B561"/>
    <property type="match status" value="1"/>
</dbReference>
<keyword evidence="2" id="KW-0813">Transport</keyword>
<dbReference type="GO" id="GO:0005886">
    <property type="term" value="C:plasma membrane"/>
    <property type="evidence" value="ECO:0007669"/>
    <property type="project" value="UniProtKB-SubCell"/>
</dbReference>
<keyword evidence="7" id="KW-0249">Electron transport</keyword>
<keyword evidence="8 12" id="KW-1133">Transmembrane helix</keyword>